<dbReference type="PROSITE" id="PS50011">
    <property type="entry name" value="PROTEIN_KINASE_DOM"/>
    <property type="match status" value="1"/>
</dbReference>
<name>A0A8H3X6C8_GIGMA</name>
<comment type="caution">
    <text evidence="4">The sequence shown here is derived from an EMBL/GenBank/DDBJ whole genome shotgun (WGS) entry which is preliminary data.</text>
</comment>
<keyword evidence="2" id="KW-0067">ATP-binding</keyword>
<dbReference type="PANTHER" id="PTHR24416">
    <property type="entry name" value="TYROSINE-PROTEIN KINASE RECEPTOR"/>
    <property type="match status" value="1"/>
</dbReference>
<keyword evidence="2" id="KW-0547">Nucleotide-binding</keyword>
<dbReference type="InterPro" id="IPR000719">
    <property type="entry name" value="Prot_kinase_dom"/>
</dbReference>
<dbReference type="AlphaFoldDB" id="A0A8H3X6C8"/>
<dbReference type="Proteomes" id="UP000439903">
    <property type="component" value="Unassembled WGS sequence"/>
</dbReference>
<feature type="binding site" evidence="2">
    <location>
        <position position="56"/>
    </location>
    <ligand>
        <name>ATP</name>
        <dbReference type="ChEBI" id="CHEBI:30616"/>
    </ligand>
</feature>
<dbReference type="GO" id="GO:0005886">
    <property type="term" value="C:plasma membrane"/>
    <property type="evidence" value="ECO:0007669"/>
    <property type="project" value="TreeGrafter"/>
</dbReference>
<keyword evidence="5" id="KW-1185">Reference proteome</keyword>
<organism evidence="4 5">
    <name type="scientific">Gigaspora margarita</name>
    <dbReference type="NCBI Taxonomy" id="4874"/>
    <lineage>
        <taxon>Eukaryota</taxon>
        <taxon>Fungi</taxon>
        <taxon>Fungi incertae sedis</taxon>
        <taxon>Mucoromycota</taxon>
        <taxon>Glomeromycotina</taxon>
        <taxon>Glomeromycetes</taxon>
        <taxon>Diversisporales</taxon>
        <taxon>Gigasporaceae</taxon>
        <taxon>Gigaspora</taxon>
    </lineage>
</organism>
<dbReference type="OrthoDB" id="10261027at2759"/>
<dbReference type="GO" id="GO:0005524">
    <property type="term" value="F:ATP binding"/>
    <property type="evidence" value="ECO:0007669"/>
    <property type="project" value="UniProtKB-UniRule"/>
</dbReference>
<reference evidence="4 5" key="1">
    <citation type="journal article" date="2019" name="Environ. Microbiol.">
        <title>At the nexus of three kingdoms: the genome of the mycorrhizal fungus Gigaspora margarita provides insights into plant, endobacterial and fungal interactions.</title>
        <authorList>
            <person name="Venice F."/>
            <person name="Ghignone S."/>
            <person name="Salvioli di Fossalunga A."/>
            <person name="Amselem J."/>
            <person name="Novero M."/>
            <person name="Xianan X."/>
            <person name="Sedzielewska Toro K."/>
            <person name="Morin E."/>
            <person name="Lipzen A."/>
            <person name="Grigoriev I.V."/>
            <person name="Henrissat B."/>
            <person name="Martin F.M."/>
            <person name="Bonfante P."/>
        </authorList>
    </citation>
    <scope>NUCLEOTIDE SEQUENCE [LARGE SCALE GENOMIC DNA]</scope>
    <source>
        <strain evidence="4 5">BEG34</strain>
    </source>
</reference>
<dbReference type="InterPro" id="IPR050122">
    <property type="entry name" value="RTK"/>
</dbReference>
<accession>A0A8H3X6C8</accession>
<evidence type="ECO:0000313" key="5">
    <source>
        <dbReference type="Proteomes" id="UP000439903"/>
    </source>
</evidence>
<dbReference type="PANTHER" id="PTHR24416:SF611">
    <property type="entry name" value="TYROSINE-PROTEIN KINASE TRANSMEMBRANE RECEPTOR ROR"/>
    <property type="match status" value="1"/>
</dbReference>
<keyword evidence="4" id="KW-0808">Transferase</keyword>
<dbReference type="Gene3D" id="1.10.510.10">
    <property type="entry name" value="Transferase(Phosphotransferase) domain 1"/>
    <property type="match status" value="1"/>
</dbReference>
<evidence type="ECO:0000256" key="2">
    <source>
        <dbReference type="PROSITE-ProRule" id="PRU10141"/>
    </source>
</evidence>
<dbReference type="GO" id="GO:0043235">
    <property type="term" value="C:receptor complex"/>
    <property type="evidence" value="ECO:0007669"/>
    <property type="project" value="TreeGrafter"/>
</dbReference>
<dbReference type="GO" id="GO:0004714">
    <property type="term" value="F:transmembrane receptor protein tyrosine kinase activity"/>
    <property type="evidence" value="ECO:0007669"/>
    <property type="project" value="TreeGrafter"/>
</dbReference>
<sequence>MMETILEEWFKNAISKKHISYFEFNKFTDPVKIGSGGFGEVFKYEWKGSYSTVALKCLRVERTVDEKAIKNFINELKLLQRVNCHPNVIAFYGVTKDSKEHYNLVLQYANTRNAVMQIDGVYGYLPSRMTFAKSCI</sequence>
<dbReference type="InterPro" id="IPR017441">
    <property type="entry name" value="Protein_kinase_ATP_BS"/>
</dbReference>
<comment type="subcellular location">
    <subcellularLocation>
        <location evidence="1">Membrane</location>
        <topology evidence="1">Single-pass membrane protein</topology>
    </subcellularLocation>
</comment>
<proteinExistence type="predicted"/>
<dbReference type="SUPFAM" id="SSF56112">
    <property type="entry name" value="Protein kinase-like (PK-like)"/>
    <property type="match status" value="1"/>
</dbReference>
<dbReference type="GO" id="GO:0007169">
    <property type="term" value="P:cell surface receptor protein tyrosine kinase signaling pathway"/>
    <property type="evidence" value="ECO:0007669"/>
    <property type="project" value="TreeGrafter"/>
</dbReference>
<dbReference type="PROSITE" id="PS00107">
    <property type="entry name" value="PROTEIN_KINASE_ATP"/>
    <property type="match status" value="1"/>
</dbReference>
<gene>
    <name evidence="4" type="ORF">F8M41_006919</name>
</gene>
<keyword evidence="4" id="KW-0418">Kinase</keyword>
<dbReference type="Pfam" id="PF00069">
    <property type="entry name" value="Pkinase"/>
    <property type="match status" value="1"/>
</dbReference>
<protein>
    <submittedName>
        <fullName evidence="4">Kinase-like protein</fullName>
    </submittedName>
</protein>
<evidence type="ECO:0000256" key="1">
    <source>
        <dbReference type="ARBA" id="ARBA00004167"/>
    </source>
</evidence>
<dbReference type="EMBL" id="WTPW01001690">
    <property type="protein sequence ID" value="KAF0420604.1"/>
    <property type="molecule type" value="Genomic_DNA"/>
</dbReference>
<evidence type="ECO:0000313" key="4">
    <source>
        <dbReference type="EMBL" id="KAF0420604.1"/>
    </source>
</evidence>
<dbReference type="InterPro" id="IPR011009">
    <property type="entry name" value="Kinase-like_dom_sf"/>
</dbReference>
<feature type="domain" description="Protein kinase" evidence="3">
    <location>
        <begin position="27"/>
        <end position="136"/>
    </location>
</feature>
<evidence type="ECO:0000259" key="3">
    <source>
        <dbReference type="PROSITE" id="PS50011"/>
    </source>
</evidence>